<dbReference type="Gramene" id="Jr13_30510_p1">
    <property type="protein sequence ID" value="cds.Jr13_30510_p1"/>
    <property type="gene ID" value="Jr13_30510"/>
</dbReference>
<feature type="region of interest" description="Disordered" evidence="1">
    <location>
        <begin position="59"/>
        <end position="85"/>
    </location>
</feature>
<evidence type="ECO:0000313" key="2">
    <source>
        <dbReference type="EMBL" id="KAF5451146.1"/>
    </source>
</evidence>
<dbReference type="PANTHER" id="PTHR33929">
    <property type="entry name" value="MEMBRANE-ASSOCIATED KINASE REGULATOR 2-RELATED"/>
    <property type="match status" value="1"/>
</dbReference>
<feature type="compositionally biased region" description="Polar residues" evidence="1">
    <location>
        <begin position="198"/>
        <end position="208"/>
    </location>
</feature>
<feature type="region of interest" description="Disordered" evidence="1">
    <location>
        <begin position="260"/>
        <end position="302"/>
    </location>
</feature>
<feature type="region of interest" description="Disordered" evidence="1">
    <location>
        <begin position="198"/>
        <end position="226"/>
    </location>
</feature>
<feature type="compositionally biased region" description="Basic and acidic residues" evidence="1">
    <location>
        <begin position="71"/>
        <end position="85"/>
    </location>
</feature>
<feature type="non-terminal residue" evidence="2">
    <location>
        <position position="1"/>
    </location>
</feature>
<evidence type="ECO:0000313" key="3">
    <source>
        <dbReference type="Proteomes" id="UP000619265"/>
    </source>
</evidence>
<feature type="compositionally biased region" description="Low complexity" evidence="1">
    <location>
        <begin position="322"/>
        <end position="338"/>
    </location>
</feature>
<feature type="region of interest" description="Disordered" evidence="1">
    <location>
        <begin position="153"/>
        <end position="184"/>
    </location>
</feature>
<name>A0A833TMT2_JUGRE</name>
<dbReference type="Proteomes" id="UP000619265">
    <property type="component" value="Unassembled WGS sequence"/>
</dbReference>
<comment type="caution">
    <text evidence="2">The sequence shown here is derived from an EMBL/GenBank/DDBJ whole genome shotgun (WGS) entry which is preliminary data.</text>
</comment>
<feature type="compositionally biased region" description="Polar residues" evidence="1">
    <location>
        <begin position="349"/>
        <end position="360"/>
    </location>
</feature>
<proteinExistence type="predicted"/>
<sequence>TSSPFLKASVLTMEALNFIKFWRSTGTYTFNDHASPNPLVVKEDELEEEEEDSFFDLEISVSDFDSQNTKTNDDPETSKDKENVTRLDSAKHNHNPAQNPGLNFSEPTLSLFPNDLISRRKILPIEPRDTKPHSPIALLKSAPRFQVLPFKKPKSKLMPTPRTGKTESKSSSIHTQKQKKQDNNAFFTVKLKDEETPNSSLFTRANSLRKSESKLQDHKISEDSKTERFSKEIIQKYLNLIKPLYVKVSKRYSEKLQFPEVLPPSASPSSSPATIPFPKKHLRKSKSASASIGVTQPVSRRDDSLWEQHDGIQSAILHCKRSLNSSRESSLSRSIGGSLHEKSRDSFSKDSSLLSRFTSEPSDEKSVEN</sequence>
<evidence type="ECO:0000256" key="1">
    <source>
        <dbReference type="SAM" id="MobiDB-lite"/>
    </source>
</evidence>
<dbReference type="GO" id="GO:0005886">
    <property type="term" value="C:plasma membrane"/>
    <property type="evidence" value="ECO:0007669"/>
    <property type="project" value="InterPro"/>
</dbReference>
<accession>A0A833TMT2</accession>
<dbReference type="AlphaFoldDB" id="A0A833TMT2"/>
<organism evidence="2 3">
    <name type="scientific">Juglans regia</name>
    <name type="common">English walnut</name>
    <dbReference type="NCBI Taxonomy" id="51240"/>
    <lineage>
        <taxon>Eukaryota</taxon>
        <taxon>Viridiplantae</taxon>
        <taxon>Streptophyta</taxon>
        <taxon>Embryophyta</taxon>
        <taxon>Tracheophyta</taxon>
        <taxon>Spermatophyta</taxon>
        <taxon>Magnoliopsida</taxon>
        <taxon>eudicotyledons</taxon>
        <taxon>Gunneridae</taxon>
        <taxon>Pentapetalae</taxon>
        <taxon>rosids</taxon>
        <taxon>fabids</taxon>
        <taxon>Fagales</taxon>
        <taxon>Juglandaceae</taxon>
        <taxon>Juglans</taxon>
    </lineage>
</organism>
<dbReference type="InterPro" id="IPR039619">
    <property type="entry name" value="MAKR2/5"/>
</dbReference>
<gene>
    <name evidence="2" type="ORF">F2P56_031435</name>
</gene>
<feature type="compositionally biased region" description="Basic and acidic residues" evidence="1">
    <location>
        <begin position="209"/>
        <end position="226"/>
    </location>
</feature>
<feature type="compositionally biased region" description="Basic and acidic residues" evidence="1">
    <location>
        <begin position="339"/>
        <end position="348"/>
    </location>
</feature>
<reference evidence="2" key="1">
    <citation type="submission" date="2015-10" db="EMBL/GenBank/DDBJ databases">
        <authorList>
            <person name="Martinez-Garcia P.J."/>
            <person name="Crepeau M.W."/>
            <person name="Puiu D."/>
            <person name="Gonzalez-Ibeas D."/>
            <person name="Whalen J."/>
            <person name="Stevens K."/>
            <person name="Paul R."/>
            <person name="Butterfield T."/>
            <person name="Britton M."/>
            <person name="Reagan R."/>
            <person name="Chakraborty S."/>
            <person name="Walawage S.L."/>
            <person name="Vasquez-Gross H.A."/>
            <person name="Cardeno C."/>
            <person name="Famula R."/>
            <person name="Pratt K."/>
            <person name="Kuruganti S."/>
            <person name="Aradhya M.K."/>
            <person name="Leslie C.A."/>
            <person name="Dandekar A.M."/>
            <person name="Salzberg S.L."/>
            <person name="Wegrzyn J.L."/>
            <person name="Langley C.H."/>
            <person name="Neale D.B."/>
        </authorList>
    </citation>
    <scope>NUCLEOTIDE SEQUENCE</scope>
    <source>
        <tissue evidence="2">Leaves</tissue>
    </source>
</reference>
<feature type="region of interest" description="Disordered" evidence="1">
    <location>
        <begin position="318"/>
        <end position="369"/>
    </location>
</feature>
<reference evidence="2" key="2">
    <citation type="submission" date="2020-03" db="EMBL/GenBank/DDBJ databases">
        <title>Walnut 2.0.</title>
        <authorList>
            <person name="Marrano A."/>
            <person name="Britton M."/>
            <person name="Zimin A.V."/>
            <person name="Zaini P.A."/>
            <person name="Workman R."/>
            <person name="Puiu D."/>
            <person name="Bianco L."/>
            <person name="Allen B.J."/>
            <person name="Troggio M."/>
            <person name="Leslie C.A."/>
            <person name="Timp W."/>
            <person name="Dendekar A."/>
            <person name="Salzberg S.L."/>
            <person name="Neale D.B."/>
        </authorList>
    </citation>
    <scope>NUCLEOTIDE SEQUENCE</scope>
    <source>
        <tissue evidence="2">Leaves</tissue>
    </source>
</reference>
<feature type="compositionally biased region" description="Polar residues" evidence="1">
    <location>
        <begin position="287"/>
        <end position="298"/>
    </location>
</feature>
<dbReference type="EMBL" id="LIHL02000013">
    <property type="protein sequence ID" value="KAF5451146.1"/>
    <property type="molecule type" value="Genomic_DNA"/>
</dbReference>
<evidence type="ECO:0008006" key="4">
    <source>
        <dbReference type="Google" id="ProtNLM"/>
    </source>
</evidence>
<protein>
    <recommendedName>
        <fullName evidence="4">Membrane-associated kinase regulator 5</fullName>
    </recommendedName>
</protein>
<dbReference type="PANTHER" id="PTHR33929:SF4">
    <property type="entry name" value="MEMBRANE-ASSOCIATED KINASE REGULATOR 5"/>
    <property type="match status" value="1"/>
</dbReference>